<keyword evidence="8" id="KW-1185">Reference proteome</keyword>
<evidence type="ECO:0000256" key="3">
    <source>
        <dbReference type="ARBA" id="ARBA00022692"/>
    </source>
</evidence>
<dbReference type="EMBL" id="LM995447">
    <property type="protein sequence ID" value="CDZ23890.1"/>
    <property type="molecule type" value="Genomic_DNA"/>
</dbReference>
<comment type="subcellular location">
    <subcellularLocation>
        <location evidence="1">Cell membrane</location>
        <topology evidence="1">Multi-pass membrane protein</topology>
    </subcellularLocation>
</comment>
<dbReference type="Proteomes" id="UP000032431">
    <property type="component" value="Chromosome I"/>
</dbReference>
<organism evidence="7 8">
    <name type="scientific">[Clostridium] cellulosi</name>
    <dbReference type="NCBI Taxonomy" id="29343"/>
    <lineage>
        <taxon>Bacteria</taxon>
        <taxon>Bacillati</taxon>
        <taxon>Bacillota</taxon>
        <taxon>Clostridia</taxon>
        <taxon>Eubacteriales</taxon>
        <taxon>Oscillospiraceae</taxon>
        <taxon>Oscillospiraceae incertae sedis</taxon>
    </lineage>
</organism>
<proteinExistence type="predicted"/>
<dbReference type="PANTHER" id="PTHR43370">
    <property type="entry name" value="SUGAR ABC TRANSPORTER INTEGRAL MEMBRANE PROTEIN-RELATED"/>
    <property type="match status" value="1"/>
</dbReference>
<feature type="transmembrane region" description="Helical" evidence="6">
    <location>
        <begin position="51"/>
        <end position="76"/>
    </location>
</feature>
<evidence type="ECO:0000256" key="6">
    <source>
        <dbReference type="SAM" id="Phobius"/>
    </source>
</evidence>
<dbReference type="InterPro" id="IPR001851">
    <property type="entry name" value="ABC_transp_permease"/>
</dbReference>
<keyword evidence="4 6" id="KW-1133">Transmembrane helix</keyword>
<feature type="transmembrane region" description="Helical" evidence="6">
    <location>
        <begin position="88"/>
        <end position="110"/>
    </location>
</feature>
<gene>
    <name evidence="7" type="ORF">CCDG5_0761</name>
</gene>
<keyword evidence="3 6" id="KW-0812">Transmembrane</keyword>
<feature type="transmembrane region" description="Helical" evidence="6">
    <location>
        <begin position="248"/>
        <end position="270"/>
    </location>
</feature>
<name>A0A078KS03_9FIRM</name>
<feature type="transmembrane region" description="Helical" evidence="6">
    <location>
        <begin position="12"/>
        <end position="31"/>
    </location>
</feature>
<dbReference type="HOGENOM" id="CLU_040769_1_3_9"/>
<reference evidence="8" key="1">
    <citation type="submission" date="2014-07" db="EMBL/GenBank/DDBJ databases">
        <authorList>
            <person name="Wibberg D."/>
        </authorList>
    </citation>
    <scope>NUCLEOTIDE SEQUENCE [LARGE SCALE GENOMIC DNA]</scope>
    <source>
        <strain evidence="8">DG5</strain>
    </source>
</reference>
<dbReference type="CDD" id="cd06580">
    <property type="entry name" value="TM_PBP1_transp_TpRbsC_like"/>
    <property type="match status" value="1"/>
</dbReference>
<evidence type="ECO:0000256" key="4">
    <source>
        <dbReference type="ARBA" id="ARBA00022989"/>
    </source>
</evidence>
<keyword evidence="2" id="KW-1003">Cell membrane</keyword>
<dbReference type="PANTHER" id="PTHR43370:SF2">
    <property type="entry name" value="ABC TRANSPORTER PERMEASE PROTEIN"/>
    <property type="match status" value="1"/>
</dbReference>
<feature type="transmembrane region" description="Helical" evidence="6">
    <location>
        <begin position="220"/>
        <end position="239"/>
    </location>
</feature>
<evidence type="ECO:0000256" key="5">
    <source>
        <dbReference type="ARBA" id="ARBA00023136"/>
    </source>
</evidence>
<dbReference type="GO" id="GO:0022857">
    <property type="term" value="F:transmembrane transporter activity"/>
    <property type="evidence" value="ECO:0007669"/>
    <property type="project" value="InterPro"/>
</dbReference>
<evidence type="ECO:0000313" key="7">
    <source>
        <dbReference type="EMBL" id="CDZ23890.1"/>
    </source>
</evidence>
<dbReference type="PATRIC" id="fig|29343.3.peg.798"/>
<feature type="transmembrane region" description="Helical" evidence="6">
    <location>
        <begin position="276"/>
        <end position="294"/>
    </location>
</feature>
<dbReference type="OrthoDB" id="9792579at2"/>
<feature type="transmembrane region" description="Helical" evidence="6">
    <location>
        <begin position="192"/>
        <end position="214"/>
    </location>
</feature>
<evidence type="ECO:0000313" key="8">
    <source>
        <dbReference type="Proteomes" id="UP000032431"/>
    </source>
</evidence>
<accession>A0A078KS03</accession>
<sequence>MNLLGSILYDTVYYSTPIVLCTLGGLFSYNANVLNIGLEGMMLMGAFSGALFTLMTGSIVAGMAIGVVATCILGLIFSYLSVNLKSNFIITGFGINILVSALSAFVLQYMQEANLNLSAIVDVNRLKINIPLIKDIPIVSNILSGHPALTYIAVLLVIAVYVILYKTKLGLYIRVVGENEDSAKSVGIKVGAIKYAAIIIGAVLCALAGANLSVERMGLYTNNMTAGRGFIALAAFYCGKGKPVKSTLFAMIFGLAQALSTSLSIYAGGISGLLDAVPYLTMVIVLAVVSATEIKHKKTRSFNIG</sequence>
<keyword evidence="5 6" id="KW-0472">Membrane</keyword>
<evidence type="ECO:0000256" key="1">
    <source>
        <dbReference type="ARBA" id="ARBA00004651"/>
    </source>
</evidence>
<feature type="transmembrane region" description="Helical" evidence="6">
    <location>
        <begin position="148"/>
        <end position="165"/>
    </location>
</feature>
<dbReference type="GO" id="GO:0005886">
    <property type="term" value="C:plasma membrane"/>
    <property type="evidence" value="ECO:0007669"/>
    <property type="project" value="UniProtKB-SubCell"/>
</dbReference>
<evidence type="ECO:0000256" key="2">
    <source>
        <dbReference type="ARBA" id="ARBA00022475"/>
    </source>
</evidence>
<dbReference type="KEGG" id="ccel:CCDG5_0761"/>
<dbReference type="Pfam" id="PF02653">
    <property type="entry name" value="BPD_transp_2"/>
    <property type="match status" value="1"/>
</dbReference>
<protein>
    <submittedName>
        <fullName evidence="7">Inner-membrane translocator</fullName>
    </submittedName>
</protein>
<dbReference type="STRING" id="29343.CCDG5_0761"/>
<dbReference type="AlphaFoldDB" id="A0A078KS03"/>